<keyword evidence="1" id="KW-1133">Transmembrane helix</keyword>
<feature type="transmembrane region" description="Helical" evidence="1">
    <location>
        <begin position="65"/>
        <end position="94"/>
    </location>
</feature>
<name>A0A168EFY2_CORFA</name>
<sequence>MAKDPDQLGSASLTSPHQHAKSTALLDMSNFDINAVLRGMQLTLVGAHRALQNPAMFTSDHYRQAAYAVAIGIAIRLIVSIPIAIVKFTIWLLSFVLPLESATWDDSLLNGLDFVAEYVLQIPFFLMVLMRYMVPTLDNLYGFNFTSRTDEGADRLDSCNPSTGLI</sequence>
<keyword evidence="3" id="KW-1185">Reference proteome</keyword>
<evidence type="ECO:0000313" key="2">
    <source>
        <dbReference type="EMBL" id="OAA73761.1"/>
    </source>
</evidence>
<evidence type="ECO:0000256" key="1">
    <source>
        <dbReference type="SAM" id="Phobius"/>
    </source>
</evidence>
<proteinExistence type="predicted"/>
<organism evidence="2 3">
    <name type="scientific">Cordyceps fumosorosea (strain ARSEF 2679)</name>
    <name type="common">Isaria fumosorosea</name>
    <dbReference type="NCBI Taxonomy" id="1081104"/>
    <lineage>
        <taxon>Eukaryota</taxon>
        <taxon>Fungi</taxon>
        <taxon>Dikarya</taxon>
        <taxon>Ascomycota</taxon>
        <taxon>Pezizomycotina</taxon>
        <taxon>Sordariomycetes</taxon>
        <taxon>Hypocreomycetidae</taxon>
        <taxon>Hypocreales</taxon>
        <taxon>Cordycipitaceae</taxon>
        <taxon>Cordyceps</taxon>
    </lineage>
</organism>
<keyword evidence="1" id="KW-0472">Membrane</keyword>
<comment type="caution">
    <text evidence="2">The sequence shown here is derived from an EMBL/GenBank/DDBJ whole genome shotgun (WGS) entry which is preliminary data.</text>
</comment>
<dbReference type="Proteomes" id="UP000076744">
    <property type="component" value="Unassembled WGS sequence"/>
</dbReference>
<dbReference type="PANTHER" id="PTHR38421">
    <property type="entry name" value="TRANSMEMBRANE PROTEIN USGS"/>
    <property type="match status" value="1"/>
</dbReference>
<dbReference type="OrthoDB" id="10041630at2759"/>
<keyword evidence="1" id="KW-0812">Transmembrane</keyword>
<protein>
    <submittedName>
        <fullName evidence="2">Uncharacterized protein</fullName>
    </submittedName>
</protein>
<dbReference type="AlphaFoldDB" id="A0A168EFY2"/>
<accession>A0A168EFY2</accession>
<reference evidence="2 3" key="1">
    <citation type="journal article" date="2016" name="Genome Biol. Evol.">
        <title>Divergent and convergent evolution of fungal pathogenicity.</title>
        <authorList>
            <person name="Shang Y."/>
            <person name="Xiao G."/>
            <person name="Zheng P."/>
            <person name="Cen K."/>
            <person name="Zhan S."/>
            <person name="Wang C."/>
        </authorList>
    </citation>
    <scope>NUCLEOTIDE SEQUENCE [LARGE SCALE GENOMIC DNA]</scope>
    <source>
        <strain evidence="2 3">ARSEF 2679</strain>
    </source>
</reference>
<dbReference type="GeneID" id="30016954"/>
<dbReference type="PANTHER" id="PTHR38421:SF1">
    <property type="entry name" value="TRANSMEMBRANE PROTEIN"/>
    <property type="match status" value="1"/>
</dbReference>
<dbReference type="RefSeq" id="XP_018708719.1">
    <property type="nucleotide sequence ID" value="XM_018844269.1"/>
</dbReference>
<dbReference type="EMBL" id="AZHB01000001">
    <property type="protein sequence ID" value="OAA73761.1"/>
    <property type="molecule type" value="Genomic_DNA"/>
</dbReference>
<feature type="transmembrane region" description="Helical" evidence="1">
    <location>
        <begin position="114"/>
        <end position="134"/>
    </location>
</feature>
<gene>
    <name evidence="2" type="ORF">ISF_00662</name>
</gene>
<evidence type="ECO:0000313" key="3">
    <source>
        <dbReference type="Proteomes" id="UP000076744"/>
    </source>
</evidence>